<proteinExistence type="predicted"/>
<dbReference type="AlphaFoldDB" id="A0A8C4RNR3"/>
<dbReference type="GeneTree" id="ENSGT01110000268090"/>
<accession>A0A8C4RNR3</accession>
<dbReference type="InterPro" id="IPR016187">
    <property type="entry name" value="CTDL_fold"/>
</dbReference>
<dbReference type="Proteomes" id="UP000694620">
    <property type="component" value="Chromosome 3"/>
</dbReference>
<reference evidence="3" key="2">
    <citation type="submission" date="2025-08" db="UniProtKB">
        <authorList>
            <consortium name="Ensembl"/>
        </authorList>
    </citation>
    <scope>IDENTIFICATION</scope>
</reference>
<evidence type="ECO:0000313" key="3">
    <source>
        <dbReference type="Ensembl" id="ENSECRP00000003165.1"/>
    </source>
</evidence>
<reference evidence="3" key="1">
    <citation type="submission" date="2021-06" db="EMBL/GenBank/DDBJ databases">
        <authorList>
            <consortium name="Wellcome Sanger Institute Data Sharing"/>
        </authorList>
    </citation>
    <scope>NUCLEOTIDE SEQUENCE [LARGE SCALE GENOMIC DNA]</scope>
</reference>
<dbReference type="PANTHER" id="PTHR45784">
    <property type="entry name" value="C-TYPE LECTIN DOMAIN FAMILY 20 MEMBER A-RELATED"/>
    <property type="match status" value="1"/>
</dbReference>
<evidence type="ECO:0000256" key="1">
    <source>
        <dbReference type="ARBA" id="ARBA00023157"/>
    </source>
</evidence>
<dbReference type="InterPro" id="IPR001304">
    <property type="entry name" value="C-type_lectin-like"/>
</dbReference>
<dbReference type="CDD" id="cd00037">
    <property type="entry name" value="CLECT"/>
    <property type="match status" value="1"/>
</dbReference>
<reference evidence="3" key="3">
    <citation type="submission" date="2025-09" db="UniProtKB">
        <authorList>
            <consortium name="Ensembl"/>
        </authorList>
    </citation>
    <scope>IDENTIFICATION</scope>
</reference>
<keyword evidence="4" id="KW-1185">Reference proteome</keyword>
<dbReference type="PANTHER" id="PTHR45784:SF3">
    <property type="entry name" value="C-TYPE LECTIN DOMAIN FAMILY 4 MEMBER K-LIKE-RELATED"/>
    <property type="match status" value="1"/>
</dbReference>
<organism evidence="3 4">
    <name type="scientific">Erpetoichthys calabaricus</name>
    <name type="common">Rope fish</name>
    <name type="synonym">Calamoichthys calabaricus</name>
    <dbReference type="NCBI Taxonomy" id="27687"/>
    <lineage>
        <taxon>Eukaryota</taxon>
        <taxon>Metazoa</taxon>
        <taxon>Chordata</taxon>
        <taxon>Craniata</taxon>
        <taxon>Vertebrata</taxon>
        <taxon>Euteleostomi</taxon>
        <taxon>Actinopterygii</taxon>
        <taxon>Polypteriformes</taxon>
        <taxon>Polypteridae</taxon>
        <taxon>Erpetoichthys</taxon>
    </lineage>
</organism>
<protein>
    <recommendedName>
        <fullName evidence="2">C-type lectin domain-containing protein</fullName>
    </recommendedName>
</protein>
<dbReference type="PROSITE" id="PS50041">
    <property type="entry name" value="C_TYPE_LECTIN_2"/>
    <property type="match status" value="1"/>
</dbReference>
<name>A0A8C4RNR3_ERPCA</name>
<sequence>DLVVLYFLAQGQPLYSERPWSNYRLRVSLKEMKSWPEARRHCLSQQSDLFSVANETMQAALIAAVRGLSGEAVWIGLRRHLMWEYWYWVDSEDLVHYANWDNGKPNGTYGQLCGMAILTKNSSWGSQCCGMKLRFVCQ</sequence>
<evidence type="ECO:0000259" key="2">
    <source>
        <dbReference type="PROSITE" id="PS50041"/>
    </source>
</evidence>
<dbReference type="PROSITE" id="PS00615">
    <property type="entry name" value="C_TYPE_LECTIN_1"/>
    <property type="match status" value="1"/>
</dbReference>
<dbReference type="Ensembl" id="ENSECRT00000003219.1">
    <property type="protein sequence ID" value="ENSECRP00000003165.1"/>
    <property type="gene ID" value="ENSECRG00000002158.1"/>
</dbReference>
<keyword evidence="1" id="KW-1015">Disulfide bond</keyword>
<dbReference type="Pfam" id="PF00059">
    <property type="entry name" value="Lectin_C"/>
    <property type="match status" value="1"/>
</dbReference>
<feature type="domain" description="C-type lectin" evidence="2">
    <location>
        <begin position="23"/>
        <end position="138"/>
    </location>
</feature>
<dbReference type="SMART" id="SM00034">
    <property type="entry name" value="CLECT"/>
    <property type="match status" value="1"/>
</dbReference>
<dbReference type="InterPro" id="IPR018378">
    <property type="entry name" value="C-type_lectin_CS"/>
</dbReference>
<dbReference type="InterPro" id="IPR016186">
    <property type="entry name" value="C-type_lectin-like/link_sf"/>
</dbReference>
<evidence type="ECO:0000313" key="4">
    <source>
        <dbReference type="Proteomes" id="UP000694620"/>
    </source>
</evidence>
<dbReference type="Gene3D" id="3.10.100.10">
    <property type="entry name" value="Mannose-Binding Protein A, subunit A"/>
    <property type="match status" value="1"/>
</dbReference>
<dbReference type="SUPFAM" id="SSF56436">
    <property type="entry name" value="C-type lectin-like"/>
    <property type="match status" value="1"/>
</dbReference>